<accession>A0A0B7J6N2</accession>
<evidence type="ECO:0000256" key="1">
    <source>
        <dbReference type="ARBA" id="ARBA00023125"/>
    </source>
</evidence>
<keyword evidence="4" id="KW-1185">Reference proteome</keyword>
<dbReference type="InterPro" id="IPR013430">
    <property type="entry name" value="Toxin_antidote_HigA"/>
</dbReference>
<dbReference type="HOGENOM" id="CLU_140230_5_2_5"/>
<dbReference type="KEGG" id="rmc:RMONA_08400"/>
<dbReference type="PROSITE" id="PS50943">
    <property type="entry name" value="HTH_CROC1"/>
    <property type="match status" value="1"/>
</dbReference>
<dbReference type="InterPro" id="IPR001387">
    <property type="entry name" value="Cro/C1-type_HTH"/>
</dbReference>
<dbReference type="AlphaFoldDB" id="A0A0B7J6N2"/>
<keyword evidence="1" id="KW-0238">DNA-binding</keyword>
<sequence length="103" mass="11975">MHQLLDLVTPGEVLEEEFMKPLNISQNRLARDIDVPPSRIHAIVHGRRSITADMALRLGKYFQTSAQMWINLQSHYDLEVAERNEWSHIKHRIRTMEVASKAS</sequence>
<dbReference type="NCBIfam" id="TIGR02607">
    <property type="entry name" value="antidote_HigA"/>
    <property type="match status" value="1"/>
</dbReference>
<dbReference type="EMBL" id="LN794217">
    <property type="protein sequence ID" value="CEO18024.1"/>
    <property type="molecule type" value="Genomic_DNA"/>
</dbReference>
<evidence type="ECO:0000313" key="3">
    <source>
        <dbReference type="EMBL" id="CEO18024.1"/>
    </source>
</evidence>
<dbReference type="SMART" id="SM00530">
    <property type="entry name" value="HTH_XRE"/>
    <property type="match status" value="1"/>
</dbReference>
<dbReference type="RefSeq" id="WP_023507945.1">
    <property type="nucleotide sequence ID" value="NZ_LN794217.1"/>
</dbReference>
<evidence type="ECO:0000313" key="4">
    <source>
        <dbReference type="Proteomes" id="UP000018149"/>
    </source>
</evidence>
<dbReference type="InterPro" id="IPR010982">
    <property type="entry name" value="Lambda_DNA-bd_dom_sf"/>
</dbReference>
<protein>
    <submittedName>
        <fullName evidence="3">Putative HTH-type transcriptional regulator YbaQ</fullName>
    </submittedName>
</protein>
<reference evidence="3 4" key="1">
    <citation type="submission" date="2015-01" db="EMBL/GenBank/DDBJ databases">
        <title>Draft genome sequence of Rickettsia monacensis strain IrR/Munich.</title>
        <authorList>
            <person name="Felsheim R.F."/>
            <person name="Johnson S.L."/>
            <person name="Kurtti T.J."/>
            <person name="Munderloh U.G."/>
        </authorList>
    </citation>
    <scope>NUCLEOTIDE SEQUENCE [LARGE SCALE GENOMIC DNA]</scope>
    <source>
        <strain evidence="3 4">IrR/Munich</strain>
    </source>
</reference>
<dbReference type="SUPFAM" id="SSF47413">
    <property type="entry name" value="lambda repressor-like DNA-binding domains"/>
    <property type="match status" value="1"/>
</dbReference>
<name>A0A0B7J6N2_9RICK</name>
<dbReference type="PANTHER" id="PTHR36924">
    <property type="entry name" value="ANTITOXIN HIGA-1"/>
    <property type="match status" value="1"/>
</dbReference>
<dbReference type="GO" id="GO:0003677">
    <property type="term" value="F:DNA binding"/>
    <property type="evidence" value="ECO:0007669"/>
    <property type="project" value="UniProtKB-KW"/>
</dbReference>
<proteinExistence type="predicted"/>
<feature type="domain" description="HTH cro/C1-type" evidence="2">
    <location>
        <begin position="22"/>
        <end position="69"/>
    </location>
</feature>
<dbReference type="Gene3D" id="1.10.260.40">
    <property type="entry name" value="lambda repressor-like DNA-binding domains"/>
    <property type="match status" value="1"/>
</dbReference>
<gene>
    <name evidence="3" type="primary">ybaQ</name>
    <name evidence="3" type="ORF">RMONA_08400</name>
</gene>
<organism evidence="3 4">
    <name type="scientific">Rickettsia monacensis</name>
    <dbReference type="NCBI Taxonomy" id="109232"/>
    <lineage>
        <taxon>Bacteria</taxon>
        <taxon>Pseudomonadati</taxon>
        <taxon>Pseudomonadota</taxon>
        <taxon>Alphaproteobacteria</taxon>
        <taxon>Rickettsiales</taxon>
        <taxon>Rickettsiaceae</taxon>
        <taxon>Rickettsieae</taxon>
        <taxon>Rickettsia</taxon>
        <taxon>spotted fever group</taxon>
    </lineage>
</organism>
<dbReference type="STRING" id="109232.RMONA_08400"/>
<evidence type="ECO:0000259" key="2">
    <source>
        <dbReference type="PROSITE" id="PS50943"/>
    </source>
</evidence>
<dbReference type="Pfam" id="PF01381">
    <property type="entry name" value="HTH_3"/>
    <property type="match status" value="1"/>
</dbReference>
<dbReference type="Proteomes" id="UP000018149">
    <property type="component" value="Chromosome I"/>
</dbReference>
<dbReference type="CDD" id="cd00093">
    <property type="entry name" value="HTH_XRE"/>
    <property type="match status" value="1"/>
</dbReference>
<dbReference type="PANTHER" id="PTHR36924:SF1">
    <property type="entry name" value="ANTITOXIN HIGA-1"/>
    <property type="match status" value="1"/>
</dbReference>